<evidence type="ECO:0000313" key="2">
    <source>
        <dbReference type="EMBL" id="AFC22869.1"/>
    </source>
</evidence>
<name>H6L4Z7_SAPGL</name>
<reference evidence="2 3" key="1">
    <citation type="journal article" date="2012" name="Stand. Genomic Sci.">
        <title>Complete genome sequencing and analysis of Saprospira grandis str. Lewin, a predatory marine bacterium.</title>
        <authorList>
            <person name="Saw J.H."/>
            <person name="Yuryev A."/>
            <person name="Kanbe M."/>
            <person name="Hou S."/>
            <person name="Young A.G."/>
            <person name="Aizawa S."/>
            <person name="Alam M."/>
        </authorList>
    </citation>
    <scope>NUCLEOTIDE SEQUENCE [LARGE SCALE GENOMIC DNA]</scope>
    <source>
        <strain evidence="2 3">Lewin</strain>
    </source>
</reference>
<dbReference type="STRING" id="984262.SGRA_0124"/>
<evidence type="ECO:0000313" key="3">
    <source>
        <dbReference type="Proteomes" id="UP000007519"/>
    </source>
</evidence>
<protein>
    <submittedName>
        <fullName evidence="2">Uncharacterized protein</fullName>
    </submittedName>
</protein>
<feature type="compositionally biased region" description="Polar residues" evidence="1">
    <location>
        <begin position="101"/>
        <end position="119"/>
    </location>
</feature>
<feature type="compositionally biased region" description="Basic and acidic residues" evidence="1">
    <location>
        <begin position="122"/>
        <end position="133"/>
    </location>
</feature>
<dbReference type="Proteomes" id="UP000007519">
    <property type="component" value="Chromosome"/>
</dbReference>
<accession>H6L4Z7</accession>
<gene>
    <name evidence="2" type="ordered locus">SGRA_0124</name>
</gene>
<dbReference type="HOGENOM" id="CLU_1905280_0_0_10"/>
<evidence type="ECO:0000256" key="1">
    <source>
        <dbReference type="SAM" id="MobiDB-lite"/>
    </source>
</evidence>
<keyword evidence="3" id="KW-1185">Reference proteome</keyword>
<proteinExistence type="predicted"/>
<dbReference type="KEGG" id="sgn:SGRA_0124"/>
<dbReference type="AlphaFoldDB" id="H6L4Z7"/>
<organism evidence="2 3">
    <name type="scientific">Saprospira grandis (strain Lewin)</name>
    <dbReference type="NCBI Taxonomy" id="984262"/>
    <lineage>
        <taxon>Bacteria</taxon>
        <taxon>Pseudomonadati</taxon>
        <taxon>Bacteroidota</taxon>
        <taxon>Saprospiria</taxon>
        <taxon>Saprospirales</taxon>
        <taxon>Saprospiraceae</taxon>
        <taxon>Saprospira</taxon>
    </lineage>
</organism>
<dbReference type="EMBL" id="CP002831">
    <property type="protein sequence ID" value="AFC22869.1"/>
    <property type="molecule type" value="Genomic_DNA"/>
</dbReference>
<feature type="region of interest" description="Disordered" evidence="1">
    <location>
        <begin position="33"/>
        <end position="133"/>
    </location>
</feature>
<sequence length="133" mass="14647">MNVVIVLREQISIFLPFSKILWGLCMGLGAARPSDVQQWPKARPRRFAPQGRAKSELRNVAPTTEGRRRPQKQQGAPKRQQGLQAAVRRPKGVTAARLQAAATTSPLGRSSTTERSNAPKNKKPESLERLSGL</sequence>